<evidence type="ECO:0000259" key="1">
    <source>
        <dbReference type="Pfam" id="PF13229"/>
    </source>
</evidence>
<dbReference type="Gene3D" id="2.160.20.10">
    <property type="entry name" value="Single-stranded right-handed beta-helix, Pectin lyase-like"/>
    <property type="match status" value="2"/>
</dbReference>
<protein>
    <recommendedName>
        <fullName evidence="1">Right handed beta helix domain-containing protein</fullName>
    </recommendedName>
</protein>
<feature type="non-terminal residue" evidence="2">
    <location>
        <position position="1"/>
    </location>
</feature>
<comment type="caution">
    <text evidence="2">The sequence shown here is derived from an EMBL/GenBank/DDBJ whole genome shotgun (WGS) entry which is preliminary data.</text>
</comment>
<gene>
    <name evidence="2" type="ORF">S12H4_01574</name>
</gene>
<accession>X1Q2J1</accession>
<dbReference type="EMBL" id="BARW01000324">
    <property type="protein sequence ID" value="GAI62757.1"/>
    <property type="molecule type" value="Genomic_DNA"/>
</dbReference>
<dbReference type="SUPFAM" id="SSF51126">
    <property type="entry name" value="Pectin lyase-like"/>
    <property type="match status" value="2"/>
</dbReference>
<dbReference type="Pfam" id="PF13229">
    <property type="entry name" value="Beta_helix"/>
    <property type="match status" value="1"/>
</dbReference>
<proteinExistence type="predicted"/>
<dbReference type="InterPro" id="IPR011050">
    <property type="entry name" value="Pectin_lyase_fold/virulence"/>
</dbReference>
<dbReference type="InterPro" id="IPR039448">
    <property type="entry name" value="Beta_helix"/>
</dbReference>
<reference evidence="2" key="1">
    <citation type="journal article" date="2014" name="Front. Microbiol.">
        <title>High frequency of phylogenetically diverse reductive dehalogenase-homologous genes in deep subseafloor sedimentary metagenomes.</title>
        <authorList>
            <person name="Kawai M."/>
            <person name="Futagami T."/>
            <person name="Toyoda A."/>
            <person name="Takaki Y."/>
            <person name="Nishi S."/>
            <person name="Hori S."/>
            <person name="Arai W."/>
            <person name="Tsubouchi T."/>
            <person name="Morono Y."/>
            <person name="Uchiyama I."/>
            <person name="Ito T."/>
            <person name="Fujiyama A."/>
            <person name="Inagaki F."/>
            <person name="Takami H."/>
        </authorList>
    </citation>
    <scope>NUCLEOTIDE SEQUENCE</scope>
    <source>
        <strain evidence="2">Expedition CK06-06</strain>
    </source>
</reference>
<dbReference type="NCBIfam" id="TIGR03804">
    <property type="entry name" value="para_beta_helix"/>
    <property type="match status" value="1"/>
</dbReference>
<evidence type="ECO:0000313" key="2">
    <source>
        <dbReference type="EMBL" id="GAI62757.1"/>
    </source>
</evidence>
<dbReference type="SMART" id="SM00710">
    <property type="entry name" value="PbH1"/>
    <property type="match status" value="9"/>
</dbReference>
<feature type="domain" description="Right handed beta helix" evidence="1">
    <location>
        <begin position="358"/>
        <end position="526"/>
    </location>
</feature>
<sequence>AITAADPYDIIIVAAGIYNEDLWIDKSLTLLSESGAVSTIIDGTGIAQGTRQATVKISASDVVFGREGEGFTVKGGETWNLILTRELGLTETPTYENILIEGNILDGPCRPFASAGGAYTANLIGVTVSKNTLNDPIPGAYIDTGTDWRLIDNTLNGAHLTLTGSSTGIVSGNTFVGAGISIAQSSDFVINGNSFSGETWDGAYIHVWAPCDPTTFDATLNWWSTTDPEEIKDRILVEVTEVTVDFFPWALDEARTQFTNDATEVIVVDDDWGELSEYTPVTVDGTDYYIGVNAFATIQDGITAVAEAGTVNVAAGTYPEYCVIIDKALTVRSTDGALETIIDGTGYYVVRIQHSDVTFEGFTVTNPDYQGTSESAILIQNPNAPINNVKILDNIVTKVRSETGTPTVYGATGINLGKGPLSNIVISGNTITNIKNPDGSPSDHTCGINVWAGAENVLISNNDISDIKFNGIMLERASNVRIEGNSITECETGIRVEPFEEGAVSGLTINFNNIAGNTEYGVANFDLALLDATNNWWGTAIESQIAKLVFGNVDYSPWLDAAYPDGKPTILDVTNIGLKSGWNLISLPLIPEPEASSIETVLDGVDVNKVAYYIGGPEGSWLYYTGDLATSDLTQMQDGKGYWIDMNTAGALTIRGYELCAPPPAVPPSYNLVEGWNLIGFKSLATDTVAAYFGTAVTDTMEAMYGYDAATGLYTIIKSTDNLVPGDGCWLAVSADGTIYP</sequence>
<name>X1Q2J1_9ZZZZ</name>
<dbReference type="AlphaFoldDB" id="X1Q2J1"/>
<organism evidence="2">
    <name type="scientific">marine sediment metagenome</name>
    <dbReference type="NCBI Taxonomy" id="412755"/>
    <lineage>
        <taxon>unclassified sequences</taxon>
        <taxon>metagenomes</taxon>
        <taxon>ecological metagenomes</taxon>
    </lineage>
</organism>
<dbReference type="InterPro" id="IPR006626">
    <property type="entry name" value="PbH1"/>
</dbReference>
<dbReference type="InterPro" id="IPR012334">
    <property type="entry name" value="Pectin_lyas_fold"/>
</dbReference>
<dbReference type="InterPro" id="IPR022441">
    <property type="entry name" value="Para_beta_helix_rpt-2"/>
</dbReference>